<comment type="caution">
    <text evidence="13">The sequence shown here is derived from an EMBL/GenBank/DDBJ whole genome shotgun (WGS) entry which is preliminary data.</text>
</comment>
<dbReference type="PROSITE" id="PS51038">
    <property type="entry name" value="BAH"/>
    <property type="match status" value="1"/>
</dbReference>
<keyword evidence="6" id="KW-0539">Nucleus</keyword>
<feature type="domain" description="BAH" evidence="12">
    <location>
        <begin position="359"/>
        <end position="497"/>
    </location>
</feature>
<dbReference type="SMART" id="SM00439">
    <property type="entry name" value="BAH"/>
    <property type="match status" value="2"/>
</dbReference>
<dbReference type="PRINTS" id="PR00105">
    <property type="entry name" value="C5METTRFRASE"/>
</dbReference>
<dbReference type="InterPro" id="IPR018117">
    <property type="entry name" value="C5_DNA_meth_AS"/>
</dbReference>
<feature type="region of interest" description="Disordered" evidence="10">
    <location>
        <begin position="233"/>
        <end position="256"/>
    </location>
</feature>
<evidence type="ECO:0000313" key="14">
    <source>
        <dbReference type="Proteomes" id="UP001142393"/>
    </source>
</evidence>
<dbReference type="InterPro" id="IPR050390">
    <property type="entry name" value="C5-Methyltransferase"/>
</dbReference>
<dbReference type="GO" id="GO:0003677">
    <property type="term" value="F:DNA binding"/>
    <property type="evidence" value="ECO:0007669"/>
    <property type="project" value="UniProtKB-KW"/>
</dbReference>
<feature type="region of interest" description="Disordered" evidence="10">
    <location>
        <begin position="312"/>
        <end position="332"/>
    </location>
</feature>
<dbReference type="Gene3D" id="2.30.30.490">
    <property type="match status" value="2"/>
</dbReference>
<dbReference type="EMBL" id="JANVFU010000014">
    <property type="protein sequence ID" value="KAJ3740556.1"/>
    <property type="molecule type" value="Genomic_DNA"/>
</dbReference>
<dbReference type="PROSITE" id="PS51679">
    <property type="entry name" value="SAM_MT_C5"/>
    <property type="match status" value="1"/>
</dbReference>
<dbReference type="InterPro" id="IPR001025">
    <property type="entry name" value="BAH_dom"/>
</dbReference>
<feature type="compositionally biased region" description="Polar residues" evidence="10">
    <location>
        <begin position="171"/>
        <end position="185"/>
    </location>
</feature>
<dbReference type="Proteomes" id="UP001142393">
    <property type="component" value="Unassembled WGS sequence"/>
</dbReference>
<comment type="catalytic activity">
    <reaction evidence="9">
        <text>a 2'-deoxycytidine in DNA + S-adenosyl-L-methionine = a 5-methyl-2'-deoxycytidine in DNA + S-adenosyl-L-homocysteine + H(+)</text>
        <dbReference type="Rhea" id="RHEA:13681"/>
        <dbReference type="Rhea" id="RHEA-COMP:11369"/>
        <dbReference type="Rhea" id="RHEA-COMP:11370"/>
        <dbReference type="ChEBI" id="CHEBI:15378"/>
        <dbReference type="ChEBI" id="CHEBI:57856"/>
        <dbReference type="ChEBI" id="CHEBI:59789"/>
        <dbReference type="ChEBI" id="CHEBI:85452"/>
        <dbReference type="ChEBI" id="CHEBI:85454"/>
        <dbReference type="EC" id="2.1.1.37"/>
    </reaction>
</comment>
<sequence>MGKILYFFPGLLCVLFSVPAFLAKLASNQRSDRRHGKAEGDHTLELLLRLGKLSAHQYKDFSQVLEDYEASRDNAPTEANARRTESPLASSEPLKRPLRRTLSHVEITVASPSLKRDSRNLSSGHVGSPLKRSRREEDVEADEDEAYLTQASRKWKGKERDLFGRGRSSKLEQSGFPTKPLNSNDLKPFVEIPVPPRRKNRASVAEAGTSQVDRLTDNGGSCPRRTCHTIRTTTSSTVHGSSIDDDDDEFSSESDSSLYYEFDEESRASRPRLSHRNTASSSIELTPVLSPNVHRIAKKFFRNTFEVIGPDLSNKDPLEQENPTEYTSHPGIPGTMKWGKKLAVEEDKVFYKTITMDGELYKAGDVVMVEPGEDDRKGRQGNYKSQPSQSSNGNANRFWFIQICYFFEDADDGSKQFHGRWLEHGSKTFLQETAHSRELFLTNACADAPATSIYRKCDMKFLGLAEREPEDDTSYEGNSYFCQYTWLDLDDPTFASLPQPEEVEADLMFAPDYRRCHSCVLAERMEQQRLVHHSGNCISQFGVDYHVGDFVYLRPSKLDNEQLEIAQIVGLPSPALNTVTIKVHMLCHVATRPDTEETFADEVKETTPFDRVDGKCFVSYFPQPDAEGFKEWIKEKDHFYVLDSRKFEQCTRCMEEHETQLAMYRDFLAQEGPLSMLELFSGAGGLGTGLDQSNFVKTAAAVEFDRYAAETYQINHPDTTVYCKDVIELLRGLEDGDDVKSLNGKPFPKPGDIDIIAGGPPCQAFSGANHNRVVYRATLPFVMLSYAELYLPKYFLLENVVGLLRHRLLGLLQGRSIVDGIQHGVFKLITRILLALGYQVRVKVLQAANFGAPQSRERIIFLGARQGLKLPEFPMPTHAYSAQEHRLLEHADLKLCRSTRSRDPSRPHFFAPFRAVTVNDAIGDLPAFDWKNPHQIIPIKDKDIQERKVRNIRCFEATHTPGRDLPGFLSAEYAHPPMNYFQQRIREGMHNVVEEQVTPMYSPLIVERCGFCLCRVAVILILSSTTTVPLKPGASLKGIYISTHGRLHPNQCFRTVLTHCNPGAKNSVLLHHSQKRIITAREVSRCQGFPDRYIFLKADDLKDDIRRVRRAYKQIGNAVPVPLALALGQSLSDALI</sequence>
<feature type="compositionally biased region" description="Acidic residues" evidence="10">
    <location>
        <begin position="243"/>
        <end position="252"/>
    </location>
</feature>
<evidence type="ECO:0000313" key="13">
    <source>
        <dbReference type="EMBL" id="KAJ3740556.1"/>
    </source>
</evidence>
<gene>
    <name evidence="13" type="ORF">DFH05DRAFT_1581617</name>
</gene>
<reference evidence="13 14" key="1">
    <citation type="journal article" date="2023" name="Proc. Natl. Acad. Sci. U.S.A.">
        <title>A global phylogenomic analysis of the shiitake genus Lentinula.</title>
        <authorList>
            <person name="Sierra-Patev S."/>
            <person name="Min B."/>
            <person name="Naranjo-Ortiz M."/>
            <person name="Looney B."/>
            <person name="Konkel Z."/>
            <person name="Slot J.C."/>
            <person name="Sakamoto Y."/>
            <person name="Steenwyk J.L."/>
            <person name="Rokas A."/>
            <person name="Carro J."/>
            <person name="Camarero S."/>
            <person name="Ferreira P."/>
            <person name="Molpeceres G."/>
            <person name="Ruiz-Duenas F.J."/>
            <person name="Serrano A."/>
            <person name="Henrissat B."/>
            <person name="Drula E."/>
            <person name="Hughes K.W."/>
            <person name="Mata J.L."/>
            <person name="Ishikawa N.K."/>
            <person name="Vargas-Isla R."/>
            <person name="Ushijima S."/>
            <person name="Smith C.A."/>
            <person name="Donoghue J."/>
            <person name="Ahrendt S."/>
            <person name="Andreopoulos W."/>
            <person name="He G."/>
            <person name="LaButti K."/>
            <person name="Lipzen A."/>
            <person name="Ng V."/>
            <person name="Riley R."/>
            <person name="Sandor L."/>
            <person name="Barry K."/>
            <person name="Martinez A.T."/>
            <person name="Xiao Y."/>
            <person name="Gibbons J.G."/>
            <person name="Terashima K."/>
            <person name="Grigoriev I.V."/>
            <person name="Hibbett D."/>
        </authorList>
    </citation>
    <scope>NUCLEOTIDE SEQUENCE [LARGE SCALE GENOMIC DNA]</scope>
    <source>
        <strain evidence="13 14">TFB7810</strain>
    </source>
</reference>
<feature type="signal peptide" evidence="11">
    <location>
        <begin position="1"/>
        <end position="23"/>
    </location>
</feature>
<feature type="region of interest" description="Disordered" evidence="10">
    <location>
        <begin position="158"/>
        <end position="220"/>
    </location>
</feature>
<dbReference type="AlphaFoldDB" id="A0A9W8TUA7"/>
<keyword evidence="11" id="KW-0732">Signal</keyword>
<feature type="region of interest" description="Disordered" evidence="10">
    <location>
        <begin position="71"/>
        <end position="97"/>
    </location>
</feature>
<evidence type="ECO:0000259" key="12">
    <source>
        <dbReference type="PROSITE" id="PS51038"/>
    </source>
</evidence>
<evidence type="ECO:0000256" key="10">
    <source>
        <dbReference type="SAM" id="MobiDB-lite"/>
    </source>
</evidence>
<keyword evidence="5" id="KW-0238">DNA-binding</keyword>
<dbReference type="Gene3D" id="3.40.50.150">
    <property type="entry name" value="Vaccinia Virus protein VP39"/>
    <property type="match status" value="1"/>
</dbReference>
<evidence type="ECO:0000256" key="7">
    <source>
        <dbReference type="PROSITE-ProRule" id="PRU01016"/>
    </source>
</evidence>
<feature type="compositionally biased region" description="Polar residues" evidence="10">
    <location>
        <begin position="382"/>
        <end position="391"/>
    </location>
</feature>
<dbReference type="InterPro" id="IPR029063">
    <property type="entry name" value="SAM-dependent_MTases_sf"/>
</dbReference>
<feature type="region of interest" description="Disordered" evidence="10">
    <location>
        <begin position="109"/>
        <end position="145"/>
    </location>
</feature>
<feature type="chain" id="PRO_5040958052" description="Cytosine-specific methyltransferase" evidence="11">
    <location>
        <begin position="24"/>
        <end position="1136"/>
    </location>
</feature>
<evidence type="ECO:0000256" key="9">
    <source>
        <dbReference type="RuleBase" id="RU000417"/>
    </source>
</evidence>
<feature type="active site" evidence="7">
    <location>
        <position position="762"/>
    </location>
</feature>
<evidence type="ECO:0000256" key="2">
    <source>
        <dbReference type="ARBA" id="ARBA00022603"/>
    </source>
</evidence>
<dbReference type="InterPro" id="IPR031303">
    <property type="entry name" value="C5_meth_CS"/>
</dbReference>
<dbReference type="GO" id="GO:0005634">
    <property type="term" value="C:nucleus"/>
    <property type="evidence" value="ECO:0007669"/>
    <property type="project" value="UniProtKB-SubCell"/>
</dbReference>
<feature type="region of interest" description="Disordered" evidence="10">
    <location>
        <begin position="371"/>
        <end position="391"/>
    </location>
</feature>
<dbReference type="NCBIfam" id="TIGR00675">
    <property type="entry name" value="dcm"/>
    <property type="match status" value="1"/>
</dbReference>
<dbReference type="PROSITE" id="PS00094">
    <property type="entry name" value="C5_MTASE_1"/>
    <property type="match status" value="1"/>
</dbReference>
<evidence type="ECO:0000256" key="6">
    <source>
        <dbReference type="ARBA" id="ARBA00023242"/>
    </source>
</evidence>
<organism evidence="13 14">
    <name type="scientific">Lentinula detonsa</name>
    <dbReference type="NCBI Taxonomy" id="2804962"/>
    <lineage>
        <taxon>Eukaryota</taxon>
        <taxon>Fungi</taxon>
        <taxon>Dikarya</taxon>
        <taxon>Basidiomycota</taxon>
        <taxon>Agaricomycotina</taxon>
        <taxon>Agaricomycetes</taxon>
        <taxon>Agaricomycetidae</taxon>
        <taxon>Agaricales</taxon>
        <taxon>Marasmiineae</taxon>
        <taxon>Omphalotaceae</taxon>
        <taxon>Lentinula</taxon>
    </lineage>
</organism>
<dbReference type="GO" id="GO:0003682">
    <property type="term" value="F:chromatin binding"/>
    <property type="evidence" value="ECO:0007669"/>
    <property type="project" value="InterPro"/>
</dbReference>
<keyword evidence="4 7" id="KW-0949">S-adenosyl-L-methionine</keyword>
<comment type="subcellular location">
    <subcellularLocation>
        <location evidence="1">Nucleus</location>
    </subcellularLocation>
</comment>
<evidence type="ECO:0000256" key="1">
    <source>
        <dbReference type="ARBA" id="ARBA00004123"/>
    </source>
</evidence>
<accession>A0A9W8TUA7</accession>
<dbReference type="PROSITE" id="PS00095">
    <property type="entry name" value="C5_MTASE_2"/>
    <property type="match status" value="1"/>
</dbReference>
<evidence type="ECO:0000256" key="8">
    <source>
        <dbReference type="RuleBase" id="RU000416"/>
    </source>
</evidence>
<dbReference type="Pfam" id="PF01426">
    <property type="entry name" value="BAH"/>
    <property type="match status" value="1"/>
</dbReference>
<evidence type="ECO:0000256" key="4">
    <source>
        <dbReference type="ARBA" id="ARBA00022691"/>
    </source>
</evidence>
<proteinExistence type="inferred from homology"/>
<dbReference type="PANTHER" id="PTHR10629:SF52">
    <property type="entry name" value="DNA (CYTOSINE-5)-METHYLTRANSFERASE 1"/>
    <property type="match status" value="1"/>
</dbReference>
<dbReference type="InterPro" id="IPR001525">
    <property type="entry name" value="C5_MeTfrase"/>
</dbReference>
<dbReference type="GO" id="GO:0044027">
    <property type="term" value="P:negative regulation of gene expression via chromosomal CpG island methylation"/>
    <property type="evidence" value="ECO:0007669"/>
    <property type="project" value="TreeGrafter"/>
</dbReference>
<dbReference type="GO" id="GO:0032259">
    <property type="term" value="P:methylation"/>
    <property type="evidence" value="ECO:0007669"/>
    <property type="project" value="UniProtKB-KW"/>
</dbReference>
<dbReference type="InterPro" id="IPR043151">
    <property type="entry name" value="BAH_sf"/>
</dbReference>
<dbReference type="EC" id="2.1.1.37" evidence="9"/>
<protein>
    <recommendedName>
        <fullName evidence="9">Cytosine-specific methyltransferase</fullName>
        <ecNumber evidence="9">2.1.1.37</ecNumber>
    </recommendedName>
</protein>
<dbReference type="Pfam" id="PF00145">
    <property type="entry name" value="DNA_methylase"/>
    <property type="match status" value="1"/>
</dbReference>
<evidence type="ECO:0000256" key="5">
    <source>
        <dbReference type="ARBA" id="ARBA00023125"/>
    </source>
</evidence>
<dbReference type="PANTHER" id="PTHR10629">
    <property type="entry name" value="CYTOSINE-SPECIFIC METHYLTRANSFERASE"/>
    <property type="match status" value="1"/>
</dbReference>
<evidence type="ECO:0000256" key="11">
    <source>
        <dbReference type="SAM" id="SignalP"/>
    </source>
</evidence>
<comment type="similarity">
    <text evidence="7 8">Belongs to the class I-like SAM-binding methyltransferase superfamily. C5-methyltransferase family.</text>
</comment>
<dbReference type="GO" id="GO:0003886">
    <property type="term" value="F:DNA (cytosine-5-)-methyltransferase activity"/>
    <property type="evidence" value="ECO:0007669"/>
    <property type="project" value="UniProtKB-EC"/>
</dbReference>
<dbReference type="SUPFAM" id="SSF53335">
    <property type="entry name" value="S-adenosyl-L-methionine-dependent methyltransferases"/>
    <property type="match status" value="1"/>
</dbReference>
<keyword evidence="2 7" id="KW-0489">Methyltransferase</keyword>
<keyword evidence="14" id="KW-1185">Reference proteome</keyword>
<keyword evidence="3 7" id="KW-0808">Transferase</keyword>
<dbReference type="Gene3D" id="3.90.120.10">
    <property type="entry name" value="DNA Methylase, subunit A, domain 2"/>
    <property type="match status" value="1"/>
</dbReference>
<evidence type="ECO:0000256" key="3">
    <source>
        <dbReference type="ARBA" id="ARBA00022679"/>
    </source>
</evidence>
<name>A0A9W8TUA7_9AGAR</name>
<feature type="non-terminal residue" evidence="13">
    <location>
        <position position="1"/>
    </location>
</feature>